<gene>
    <name evidence="1" type="ORF">NCTC13354_00201</name>
</gene>
<proteinExistence type="predicted"/>
<name>A0A448PC47_9ACTO</name>
<dbReference type="AlphaFoldDB" id="A0A448PC47"/>
<organism evidence="1 2">
    <name type="scientific">Trueperella bialowiezensis</name>
    <dbReference type="NCBI Taxonomy" id="312285"/>
    <lineage>
        <taxon>Bacteria</taxon>
        <taxon>Bacillati</taxon>
        <taxon>Actinomycetota</taxon>
        <taxon>Actinomycetes</taxon>
        <taxon>Actinomycetales</taxon>
        <taxon>Actinomycetaceae</taxon>
        <taxon>Trueperella</taxon>
    </lineage>
</organism>
<reference evidence="1 2" key="1">
    <citation type="submission" date="2018-12" db="EMBL/GenBank/DDBJ databases">
        <authorList>
            <consortium name="Pathogen Informatics"/>
        </authorList>
    </citation>
    <scope>NUCLEOTIDE SEQUENCE [LARGE SCALE GENOMIC DNA]</scope>
    <source>
        <strain evidence="1 2">NCTC13354</strain>
    </source>
</reference>
<dbReference type="KEGG" id="tbw:NCTC13354_00201"/>
<evidence type="ECO:0000313" key="2">
    <source>
        <dbReference type="Proteomes" id="UP000269542"/>
    </source>
</evidence>
<keyword evidence="2" id="KW-1185">Reference proteome</keyword>
<protein>
    <submittedName>
        <fullName evidence="1">Uncharacterized protein</fullName>
    </submittedName>
</protein>
<dbReference type="Proteomes" id="UP000269542">
    <property type="component" value="Chromosome"/>
</dbReference>
<accession>A0A448PC47</accession>
<evidence type="ECO:0000313" key="1">
    <source>
        <dbReference type="EMBL" id="VEI12518.1"/>
    </source>
</evidence>
<sequence length="72" mass="8280">MWLLSELPRFVNDAQSHLLEFGHVLARVVSAEKQVARYKRNTHEGLRVTGIATISGCQYWCFNYSVHTMIKA</sequence>
<dbReference type="EMBL" id="LR134476">
    <property type="protein sequence ID" value="VEI12518.1"/>
    <property type="molecule type" value="Genomic_DNA"/>
</dbReference>